<evidence type="ECO:0000313" key="2">
    <source>
        <dbReference type="EMBL" id="KAH3826332.1"/>
    </source>
</evidence>
<dbReference type="InterPro" id="IPR000884">
    <property type="entry name" value="TSP1_rpt"/>
</dbReference>
<feature type="chain" id="PRO_5038758931" evidence="1">
    <location>
        <begin position="25"/>
        <end position="225"/>
    </location>
</feature>
<accession>A0A9D4H0R6</accession>
<gene>
    <name evidence="2" type="ORF">DPMN_128232</name>
</gene>
<evidence type="ECO:0000313" key="3">
    <source>
        <dbReference type="Proteomes" id="UP000828390"/>
    </source>
</evidence>
<evidence type="ECO:0000256" key="1">
    <source>
        <dbReference type="SAM" id="SignalP"/>
    </source>
</evidence>
<keyword evidence="3" id="KW-1185">Reference proteome</keyword>
<dbReference type="Gene3D" id="2.10.25.10">
    <property type="entry name" value="Laminin"/>
    <property type="match status" value="1"/>
</dbReference>
<keyword evidence="1" id="KW-0732">Signal</keyword>
<dbReference type="Proteomes" id="UP000828390">
    <property type="component" value="Unassembled WGS sequence"/>
</dbReference>
<reference evidence="2" key="1">
    <citation type="journal article" date="2019" name="bioRxiv">
        <title>The Genome of the Zebra Mussel, Dreissena polymorpha: A Resource for Invasive Species Research.</title>
        <authorList>
            <person name="McCartney M.A."/>
            <person name="Auch B."/>
            <person name="Kono T."/>
            <person name="Mallez S."/>
            <person name="Zhang Y."/>
            <person name="Obille A."/>
            <person name="Becker A."/>
            <person name="Abrahante J.E."/>
            <person name="Garbe J."/>
            <person name="Badalamenti J.P."/>
            <person name="Herman A."/>
            <person name="Mangelson H."/>
            <person name="Liachko I."/>
            <person name="Sullivan S."/>
            <person name="Sone E.D."/>
            <person name="Koren S."/>
            <person name="Silverstein K.A.T."/>
            <person name="Beckman K.B."/>
            <person name="Gohl D.M."/>
        </authorList>
    </citation>
    <scope>NUCLEOTIDE SEQUENCE</scope>
    <source>
        <strain evidence="2">Duluth1</strain>
        <tissue evidence="2">Whole animal</tissue>
    </source>
</reference>
<proteinExistence type="predicted"/>
<organism evidence="2 3">
    <name type="scientific">Dreissena polymorpha</name>
    <name type="common">Zebra mussel</name>
    <name type="synonym">Mytilus polymorpha</name>
    <dbReference type="NCBI Taxonomy" id="45954"/>
    <lineage>
        <taxon>Eukaryota</taxon>
        <taxon>Metazoa</taxon>
        <taxon>Spiralia</taxon>
        <taxon>Lophotrochozoa</taxon>
        <taxon>Mollusca</taxon>
        <taxon>Bivalvia</taxon>
        <taxon>Autobranchia</taxon>
        <taxon>Heteroconchia</taxon>
        <taxon>Euheterodonta</taxon>
        <taxon>Imparidentia</taxon>
        <taxon>Neoheterodontei</taxon>
        <taxon>Myida</taxon>
        <taxon>Dreissenoidea</taxon>
        <taxon>Dreissenidae</taxon>
        <taxon>Dreissena</taxon>
    </lineage>
</organism>
<dbReference type="SUPFAM" id="SSF57196">
    <property type="entry name" value="EGF/Laminin"/>
    <property type="match status" value="1"/>
</dbReference>
<protein>
    <submittedName>
        <fullName evidence="2">Uncharacterized protein</fullName>
    </submittedName>
</protein>
<comment type="caution">
    <text evidence="2">The sequence shown here is derived from an EMBL/GenBank/DDBJ whole genome shotgun (WGS) entry which is preliminary data.</text>
</comment>
<sequence length="225" mass="24160">MATLVGVYVFWILIYICLLTEASACANWGKWSPCSRSCGGGEHTRRCPPTGGTESSSCNQFCYNGNTYKDGCRCSAWRSGLCCEGCLNPGIANCKPGMYTCGGSPDGIRCTDCFLPYKPADFNKGCVRKPCTENNGGCSHGCTTVSGLTKCTCYAGYQLSSDEYSCVVPTPDASTTYGYTRSLTTIHMYTTLATDSALSASNDGTGDYRKQSNTEDISLLLNRKL</sequence>
<feature type="signal peptide" evidence="1">
    <location>
        <begin position="1"/>
        <end position="24"/>
    </location>
</feature>
<dbReference type="EMBL" id="JAIWYP010000005">
    <property type="protein sequence ID" value="KAH3826332.1"/>
    <property type="molecule type" value="Genomic_DNA"/>
</dbReference>
<name>A0A9D4H0R6_DREPO</name>
<dbReference type="PROSITE" id="PS50092">
    <property type="entry name" value="TSP1"/>
    <property type="match status" value="1"/>
</dbReference>
<dbReference type="AlphaFoldDB" id="A0A9D4H0R6"/>
<reference evidence="2" key="2">
    <citation type="submission" date="2020-11" db="EMBL/GenBank/DDBJ databases">
        <authorList>
            <person name="McCartney M.A."/>
            <person name="Auch B."/>
            <person name="Kono T."/>
            <person name="Mallez S."/>
            <person name="Becker A."/>
            <person name="Gohl D.M."/>
            <person name="Silverstein K.A.T."/>
            <person name="Koren S."/>
            <person name="Bechman K.B."/>
            <person name="Herman A."/>
            <person name="Abrahante J.E."/>
            <person name="Garbe J."/>
        </authorList>
    </citation>
    <scope>NUCLEOTIDE SEQUENCE</scope>
    <source>
        <strain evidence="2">Duluth1</strain>
        <tissue evidence="2">Whole animal</tissue>
    </source>
</reference>